<reference evidence="5" key="1">
    <citation type="submission" date="2017-01" db="EMBL/GenBank/DDBJ databases">
        <title>A deep insight into the sialotranscriptome of adult male and female Cluex tarsalis mosquitoes.</title>
        <authorList>
            <person name="Ribeiro J.M."/>
            <person name="Moreira F."/>
            <person name="Bernard K.A."/>
            <person name="Calvo E."/>
        </authorList>
    </citation>
    <scope>NUCLEOTIDE SEQUENCE</scope>
    <source>
        <strain evidence="5">Kern County</strain>
        <tissue evidence="5">Salivary glands</tissue>
    </source>
</reference>
<dbReference type="PANTHER" id="PTHR22948:SF76">
    <property type="entry name" value="FI20010P1-RELATED"/>
    <property type="match status" value="1"/>
</dbReference>
<evidence type="ECO:0000259" key="4">
    <source>
        <dbReference type="PROSITE" id="PS50102"/>
    </source>
</evidence>
<dbReference type="EMBL" id="GFDL01015194">
    <property type="protein sequence ID" value="JAV19851.1"/>
    <property type="molecule type" value="Transcribed_RNA"/>
</dbReference>
<dbReference type="Gene3D" id="2.30.30.140">
    <property type="match status" value="2"/>
</dbReference>
<dbReference type="PROSITE" id="PS50102">
    <property type="entry name" value="RRM"/>
    <property type="match status" value="1"/>
</dbReference>
<dbReference type="Gene3D" id="2.40.50.90">
    <property type="match status" value="1"/>
</dbReference>
<dbReference type="Pfam" id="PF00076">
    <property type="entry name" value="RRM_1"/>
    <property type="match status" value="1"/>
</dbReference>
<keyword evidence="1 2" id="KW-0694">RNA-binding</keyword>
<dbReference type="GO" id="GO:0003723">
    <property type="term" value="F:RNA binding"/>
    <property type="evidence" value="ECO:0007669"/>
    <property type="project" value="UniProtKB-UniRule"/>
</dbReference>
<accession>A0A1Q3EX08</accession>
<dbReference type="CDD" id="cd00590">
    <property type="entry name" value="RRM_SF"/>
    <property type="match status" value="1"/>
</dbReference>
<dbReference type="SMART" id="SM00333">
    <property type="entry name" value="TUDOR"/>
    <property type="match status" value="2"/>
</dbReference>
<dbReference type="InterPro" id="IPR002999">
    <property type="entry name" value="Tudor"/>
</dbReference>
<feature type="compositionally biased region" description="Basic and acidic residues" evidence="3">
    <location>
        <begin position="22"/>
        <end position="31"/>
    </location>
</feature>
<dbReference type="InterPro" id="IPR012677">
    <property type="entry name" value="Nucleotide-bd_a/b_plait_sf"/>
</dbReference>
<dbReference type="SUPFAM" id="SSF63748">
    <property type="entry name" value="Tudor/PWWP/MBT"/>
    <property type="match status" value="2"/>
</dbReference>
<dbReference type="Pfam" id="PF00567">
    <property type="entry name" value="TUDOR"/>
    <property type="match status" value="2"/>
</dbReference>
<evidence type="ECO:0000256" key="2">
    <source>
        <dbReference type="PROSITE-ProRule" id="PRU00176"/>
    </source>
</evidence>
<protein>
    <recommendedName>
        <fullName evidence="4">RRM domain-containing protein</fullName>
    </recommendedName>
</protein>
<dbReference type="Gene3D" id="3.30.70.330">
    <property type="match status" value="1"/>
</dbReference>
<dbReference type="InterPro" id="IPR035979">
    <property type="entry name" value="RBD_domain_sf"/>
</dbReference>
<evidence type="ECO:0000313" key="5">
    <source>
        <dbReference type="EMBL" id="JAV19851.1"/>
    </source>
</evidence>
<dbReference type="InterPro" id="IPR050621">
    <property type="entry name" value="Tudor_domain_containing"/>
</dbReference>
<evidence type="ECO:0000256" key="3">
    <source>
        <dbReference type="SAM" id="MobiDB-lite"/>
    </source>
</evidence>
<dbReference type="InterPro" id="IPR035437">
    <property type="entry name" value="SNase_OB-fold_sf"/>
</dbReference>
<dbReference type="PANTHER" id="PTHR22948">
    <property type="entry name" value="TUDOR DOMAIN CONTAINING PROTEIN"/>
    <property type="match status" value="1"/>
</dbReference>
<dbReference type="GO" id="GO:0005737">
    <property type="term" value="C:cytoplasm"/>
    <property type="evidence" value="ECO:0007669"/>
    <property type="project" value="UniProtKB-ARBA"/>
</dbReference>
<evidence type="ECO:0000256" key="1">
    <source>
        <dbReference type="ARBA" id="ARBA00022884"/>
    </source>
</evidence>
<feature type="domain" description="RRM" evidence="4">
    <location>
        <begin position="68"/>
        <end position="139"/>
    </location>
</feature>
<name>A0A1Q3EX08_CULTA</name>
<feature type="region of interest" description="Disordered" evidence="3">
    <location>
        <begin position="22"/>
        <end position="43"/>
    </location>
</feature>
<dbReference type="Gene3D" id="6.10.140.2220">
    <property type="match status" value="1"/>
</dbReference>
<proteinExistence type="predicted"/>
<dbReference type="SUPFAM" id="SSF54928">
    <property type="entry name" value="RNA-binding domain, RBD"/>
    <property type="match status" value="1"/>
</dbReference>
<organism evidence="5">
    <name type="scientific">Culex tarsalis</name>
    <name type="common">Encephalitis mosquito</name>
    <dbReference type="NCBI Taxonomy" id="7177"/>
    <lineage>
        <taxon>Eukaryota</taxon>
        <taxon>Metazoa</taxon>
        <taxon>Ecdysozoa</taxon>
        <taxon>Arthropoda</taxon>
        <taxon>Hexapoda</taxon>
        <taxon>Insecta</taxon>
        <taxon>Pterygota</taxon>
        <taxon>Neoptera</taxon>
        <taxon>Endopterygota</taxon>
        <taxon>Diptera</taxon>
        <taxon>Nematocera</taxon>
        <taxon>Culicoidea</taxon>
        <taxon>Culicidae</taxon>
        <taxon>Culicinae</taxon>
        <taxon>Culicini</taxon>
        <taxon>Culex</taxon>
        <taxon>Culex</taxon>
    </lineage>
</organism>
<dbReference type="SUPFAM" id="SSF144232">
    <property type="entry name" value="HIT/MYND zinc finger-like"/>
    <property type="match status" value="1"/>
</dbReference>
<dbReference type="AlphaFoldDB" id="A0A1Q3EX08"/>
<sequence length="788" mass="88026">MTSKADALDLAALDHELDQLSRDYCDPEQNRYDTGPGADLDDRLQPGALAKAAAGAASEMGHSDPPAVRIRLKNTRDLTEDGLRELCRPYGQIVTVYKPKDGAGNYAFVEFSNQSEAGLAIQELNAKLGFQFYAAFAHEKKSLPLMEANLLPRPPPPFEAGPGEEVVHSIEVLNPEEQEWERTMVQRRVKTGFSIPLKIRFPEEITLATAPHYRAPSDRLTQLSRVDAGEIFSIVTLVGGGGEKLEVDKGVDTAIADRIDKLAQRESVSRLTLLADAGDQRKPVFHHTGLPADQTSLFPDSRCVACGHRGFFSCSICAATYCSRHCQAEDYEVHKGSCHIQGVKVRVPAQNLRTAGFEDLEDGALTQEAFRSGSHVMLLAVLSPERVMVRSLDRESNKEYLQTVSDVAKAGLSAEPVKSVPRAGAICLAFYEPLQIYGRVLITKVAKGLASCVFIEFGLVQLVPVKQLKQLNDNELRLRKVRVHKVHLHGITDEYGHIEKAMDYLKSLINQPLEMKVKLECGNLVDAQLRTASGVSVNKRINELITIPVEKVKENIDSFVDYATIPTKRLPPHKTLDILILNRTTVKLDFRVGLIAYDDLPYLHDLHRKLQSYGKKVEKFTENYTPRLNELCLVRDMKTWYRGVCREAAGDGRPTMFLCDYGCMMMVKLENIRKIPASLALEVRSTDAKIYGLEEAKNNGLQIDSEFLDIYLEENERITVESSEEPEFNEFEVELSKDAQAMITVIKVPELLAFFEEREQCGRKITGPAVEQPLRLASRMSSIVSIKE</sequence>
<dbReference type="SMART" id="SM00360">
    <property type="entry name" value="RRM"/>
    <property type="match status" value="1"/>
</dbReference>
<dbReference type="InterPro" id="IPR000504">
    <property type="entry name" value="RRM_dom"/>
</dbReference>